<dbReference type="InterPro" id="IPR032675">
    <property type="entry name" value="LRR_dom_sf"/>
</dbReference>
<dbReference type="AlphaFoldDB" id="A0A835LBJ0"/>
<dbReference type="Gene3D" id="1.10.287.10">
    <property type="entry name" value="S15/NS1, RNA-binding"/>
    <property type="match status" value="1"/>
</dbReference>
<keyword evidence="5" id="KW-1185">Reference proteome</keyword>
<dbReference type="InterPro" id="IPR001611">
    <property type="entry name" value="Leu-rich_rpt"/>
</dbReference>
<dbReference type="PANTHER" id="PTHR48006">
    <property type="entry name" value="LEUCINE-RICH REPEAT-CONTAINING PROTEIN DDB_G0281931-RELATED"/>
    <property type="match status" value="1"/>
</dbReference>
<keyword evidence="3" id="KW-0793">Thylakoid</keyword>
<evidence type="ECO:0000313" key="5">
    <source>
        <dbReference type="Proteomes" id="UP000631114"/>
    </source>
</evidence>
<dbReference type="InterPro" id="IPR009068">
    <property type="entry name" value="uS15_NS1_RNA-bd_sf"/>
</dbReference>
<keyword evidence="1" id="KW-0433">Leucine-rich repeat</keyword>
<dbReference type="Gene3D" id="1.20.120.290">
    <property type="entry name" value="Oxygen-evolving enhancer protein 3 (PsbQ), four-helix up-down bundle"/>
    <property type="match status" value="1"/>
</dbReference>
<dbReference type="SUPFAM" id="SSF47060">
    <property type="entry name" value="S15/NS1 RNA-binding domain"/>
    <property type="match status" value="1"/>
</dbReference>
<accession>A0A835LBJ0</accession>
<dbReference type="InterPro" id="IPR051824">
    <property type="entry name" value="LRR_Rcpt-Like_S/T_Kinase"/>
</dbReference>
<reference evidence="4 5" key="1">
    <citation type="submission" date="2020-10" db="EMBL/GenBank/DDBJ databases">
        <title>The Coptis chinensis genome and diversification of protoberbering-type alkaloids.</title>
        <authorList>
            <person name="Wang B."/>
            <person name="Shu S."/>
            <person name="Song C."/>
            <person name="Liu Y."/>
        </authorList>
    </citation>
    <scope>NUCLEOTIDE SEQUENCE [LARGE SCALE GENOMIC DNA]</scope>
    <source>
        <strain evidence="4">HL-2020</strain>
        <tissue evidence="4">Leaf</tissue>
    </source>
</reference>
<dbReference type="Proteomes" id="UP000631114">
    <property type="component" value="Unassembled WGS sequence"/>
</dbReference>
<evidence type="ECO:0008006" key="6">
    <source>
        <dbReference type="Google" id="ProtNLM"/>
    </source>
</evidence>
<name>A0A835LBJ0_9MAGN</name>
<dbReference type="SUPFAM" id="SSF101112">
    <property type="entry name" value="Oxygen-evolving enhancer protein 3"/>
    <property type="match status" value="1"/>
</dbReference>
<keyword evidence="2" id="KW-0677">Repeat</keyword>
<evidence type="ECO:0000313" key="4">
    <source>
        <dbReference type="EMBL" id="KAF9589343.1"/>
    </source>
</evidence>
<proteinExistence type="predicted"/>
<comment type="caution">
    <text evidence="4">The sequence shown here is derived from an EMBL/GenBank/DDBJ whole genome shotgun (WGS) entry which is preliminary data.</text>
</comment>
<organism evidence="4 5">
    <name type="scientific">Coptis chinensis</name>
    <dbReference type="NCBI Taxonomy" id="261450"/>
    <lineage>
        <taxon>Eukaryota</taxon>
        <taxon>Viridiplantae</taxon>
        <taxon>Streptophyta</taxon>
        <taxon>Embryophyta</taxon>
        <taxon>Tracheophyta</taxon>
        <taxon>Spermatophyta</taxon>
        <taxon>Magnoliopsida</taxon>
        <taxon>Ranunculales</taxon>
        <taxon>Ranunculaceae</taxon>
        <taxon>Coptidoideae</taxon>
        <taxon>Coptis</taxon>
    </lineage>
</organism>
<dbReference type="SUPFAM" id="SSF52058">
    <property type="entry name" value="L domain-like"/>
    <property type="match status" value="1"/>
</dbReference>
<evidence type="ECO:0000256" key="3">
    <source>
        <dbReference type="ARBA" id="ARBA00023078"/>
    </source>
</evidence>
<evidence type="ECO:0000256" key="2">
    <source>
        <dbReference type="ARBA" id="ARBA00022737"/>
    </source>
</evidence>
<protein>
    <recommendedName>
        <fullName evidence="6">Ribosomal protein S13</fullName>
    </recommendedName>
</protein>
<dbReference type="Gene3D" id="3.80.10.10">
    <property type="entry name" value="Ribonuclease Inhibitor"/>
    <property type="match status" value="1"/>
</dbReference>
<evidence type="ECO:0000256" key="1">
    <source>
        <dbReference type="ARBA" id="ARBA00022614"/>
    </source>
</evidence>
<dbReference type="EMBL" id="JADFTS010000009">
    <property type="protein sequence ID" value="KAF9589343.1"/>
    <property type="molecule type" value="Genomic_DNA"/>
</dbReference>
<dbReference type="FunFam" id="3.80.10.10:FF:000383">
    <property type="entry name" value="Leucine-rich repeat receptor protein kinase EMS1"/>
    <property type="match status" value="1"/>
</dbReference>
<gene>
    <name evidence="4" type="ORF">IFM89_022679</name>
</gene>
<dbReference type="OrthoDB" id="1897577at2759"/>
<dbReference type="PANTHER" id="PTHR48006:SF103">
    <property type="entry name" value="PROTEIN KINASE DOMAIN-CONTAINING PROTEIN"/>
    <property type="match status" value="1"/>
</dbReference>
<dbReference type="InterPro" id="IPR023222">
    <property type="entry name" value="PsbQ-like_dom_sf"/>
</dbReference>
<sequence length="290" mass="32280">MARVSRFILGIIVRSIEQKVLFNRDSNSNIRQDESFSISLFIRSSSYLKQDIYTLIQAKPGSEKPPLRLLYSKLFNNVTRVEENICKFAKKGLTPEIPEDLYHLIKKAVAIRKHLERNRKDKDSLITDESSLSDVTCGCNFNASTICHVTNIKLQTLNLVGELPDDFANLPFLSEITLTGNFLIGSIPKSWASLRLVTLSLVGNLIGGTIPIEIGNISTLEELLLQDNNLTGTIPRKLGKLHGLKVVRLSGNNFTGRLPETFANLKILKDFRIGGSGITGRIPGFIGEWT</sequence>
<dbReference type="Pfam" id="PF00560">
    <property type="entry name" value="LRR_1"/>
    <property type="match status" value="2"/>
</dbReference>